<name>A0A7X3F5Y6_9PSED</name>
<organism evidence="2 3">
    <name type="scientific">Pseudomonas monteilii</name>
    <dbReference type="NCBI Taxonomy" id="76759"/>
    <lineage>
        <taxon>Bacteria</taxon>
        <taxon>Pseudomonadati</taxon>
        <taxon>Pseudomonadota</taxon>
        <taxon>Gammaproteobacteria</taxon>
        <taxon>Pseudomonadales</taxon>
        <taxon>Pseudomonadaceae</taxon>
        <taxon>Pseudomonas</taxon>
    </lineage>
</organism>
<dbReference type="CDD" id="cd00085">
    <property type="entry name" value="HNHc"/>
    <property type="match status" value="1"/>
</dbReference>
<dbReference type="AlphaFoldDB" id="A0A7X3F5Y6"/>
<dbReference type="SMART" id="SM00507">
    <property type="entry name" value="HNHc"/>
    <property type="match status" value="1"/>
</dbReference>
<dbReference type="GO" id="GO:0008270">
    <property type="term" value="F:zinc ion binding"/>
    <property type="evidence" value="ECO:0007669"/>
    <property type="project" value="InterPro"/>
</dbReference>
<dbReference type="Pfam" id="PF01844">
    <property type="entry name" value="HNH"/>
    <property type="match status" value="1"/>
</dbReference>
<proteinExistence type="predicted"/>
<evidence type="ECO:0000313" key="3">
    <source>
        <dbReference type="Proteomes" id="UP000440965"/>
    </source>
</evidence>
<evidence type="ECO:0000313" key="2">
    <source>
        <dbReference type="EMBL" id="MVF51774.1"/>
    </source>
</evidence>
<dbReference type="GO" id="GO:0003676">
    <property type="term" value="F:nucleic acid binding"/>
    <property type="evidence" value="ECO:0007669"/>
    <property type="project" value="InterPro"/>
</dbReference>
<protein>
    <submittedName>
        <fullName evidence="2">HNH endonuclease</fullName>
    </submittedName>
</protein>
<dbReference type="InterPro" id="IPR003615">
    <property type="entry name" value="HNH_nuc"/>
</dbReference>
<feature type="domain" description="HNH nuclease" evidence="1">
    <location>
        <begin position="157"/>
        <end position="214"/>
    </location>
</feature>
<keyword evidence="2" id="KW-0540">Nuclease</keyword>
<dbReference type="RefSeq" id="WP_156867843.1">
    <property type="nucleotide sequence ID" value="NZ_WEIK01000022.1"/>
</dbReference>
<comment type="caution">
    <text evidence="2">The sequence shown here is derived from an EMBL/GenBank/DDBJ whole genome shotgun (WGS) entry which is preliminary data.</text>
</comment>
<dbReference type="Gene3D" id="1.10.30.50">
    <property type="match status" value="1"/>
</dbReference>
<dbReference type="Proteomes" id="UP000440965">
    <property type="component" value="Unassembled WGS sequence"/>
</dbReference>
<evidence type="ECO:0000259" key="1">
    <source>
        <dbReference type="SMART" id="SM00507"/>
    </source>
</evidence>
<dbReference type="GO" id="GO:0004519">
    <property type="term" value="F:endonuclease activity"/>
    <property type="evidence" value="ECO:0007669"/>
    <property type="project" value="UniProtKB-KW"/>
</dbReference>
<keyword evidence="2" id="KW-0378">Hydrolase</keyword>
<sequence>MAVTKGHGNPRWTRDEVILALELYHHCDGKIPGVNDIRVCKLSDELRSFPYHLLQARESSFRNPDSILFKLQNLRAVDKGAGLKNTSKIDREVWLELGWSRELTSRLASDVRRRVETMENLPKSYDEEEFSEGKAATALHVRRERSAKLRKEFIRIRLKSEKLLCDICRVDGYHLDPDIRDSMFECHHVLPLSIRGESNTKISEMALLCANCHRLLHRAMAVRSKWLSIEEAREIIKK</sequence>
<keyword evidence="2" id="KW-0255">Endonuclease</keyword>
<reference evidence="2 3" key="1">
    <citation type="submission" date="2019-10" db="EMBL/GenBank/DDBJ databases">
        <title>XDR Pseudomonas monteilii producing IMP-16 from LCR.</title>
        <authorList>
            <person name="Ballaben A."/>
            <person name="Doi Y."/>
        </authorList>
    </citation>
    <scope>NUCLEOTIDE SEQUENCE [LARGE SCALE GENOMIC DNA]</scope>
    <source>
        <strain evidence="2 3">597/14</strain>
    </source>
</reference>
<gene>
    <name evidence="2" type="ORF">F9Z43_21165</name>
</gene>
<dbReference type="InterPro" id="IPR002711">
    <property type="entry name" value="HNH"/>
</dbReference>
<dbReference type="EMBL" id="WEIK01000022">
    <property type="protein sequence ID" value="MVF51774.1"/>
    <property type="molecule type" value="Genomic_DNA"/>
</dbReference>
<accession>A0A7X3F5Y6</accession>